<dbReference type="GO" id="GO:0016020">
    <property type="term" value="C:membrane"/>
    <property type="evidence" value="ECO:0007669"/>
    <property type="project" value="UniProtKB-SubCell"/>
</dbReference>
<keyword evidence="8" id="KW-0349">Heme</keyword>
<evidence type="ECO:0000256" key="1">
    <source>
        <dbReference type="ARBA" id="ARBA00001971"/>
    </source>
</evidence>
<gene>
    <name evidence="10" type="ORF">BD289DRAFT_480317</name>
</gene>
<keyword evidence="11" id="KW-1185">Reference proteome</keyword>
<dbReference type="GO" id="GO:0016705">
    <property type="term" value="F:oxidoreductase activity, acting on paired donors, with incorporation or reduction of molecular oxygen"/>
    <property type="evidence" value="ECO:0007669"/>
    <property type="project" value="InterPro"/>
</dbReference>
<evidence type="ECO:0000256" key="7">
    <source>
        <dbReference type="ARBA" id="ARBA00023033"/>
    </source>
</evidence>
<dbReference type="STRING" id="2025994.A0A2T3AG27"/>
<evidence type="ECO:0000256" key="8">
    <source>
        <dbReference type="PIRSR" id="PIRSR602403-1"/>
    </source>
</evidence>
<dbReference type="AlphaFoldDB" id="A0A2T3AG27"/>
<comment type="subcellular location">
    <subcellularLocation>
        <location evidence="2">Membrane</location>
        <topology evidence="2">Single-pass membrane protein</topology>
    </subcellularLocation>
</comment>
<dbReference type="Pfam" id="PF00067">
    <property type="entry name" value="p450"/>
    <property type="match status" value="1"/>
</dbReference>
<keyword evidence="9" id="KW-1133">Transmembrane helix</keyword>
<evidence type="ECO:0000256" key="4">
    <source>
        <dbReference type="ARBA" id="ARBA00022723"/>
    </source>
</evidence>
<sequence>MDSETIHLVQTAPVVVVRAQHLSYYLSIGAILLVVWYFQSAQVAKSKQVKNVPFYKASILKWYFDAETLVRDSYLKFYDQVYQIKGTEGLQVIVPARVISELRTLPEEILSAREALSEALMSKYTKFCPERHQDLLPTLIRTKLTQNLARLIPQLKEEIEYMVATEFPDCKDWTPFKFHPFGLRCVARTSGRAFVGPAICRDEAWMDTSVNFAVHIFLALVKLQFFPQWLRPIGQYLVTDLRKIRQDTAKAQAMLTPIIQERLRDMDSCPGYERPDDFIQWLLDALPEKERTDFKAHAELQLLLSAASIHTTNNLLVDCMYDLAAHPDVAEMLMEESIAVLENDDTTNTAATTAAATRAATSGWARKDSMAKLKKLDSFIKEVQRLRGNVTSFIRKVRQPIDLSDGTHLPAGTTLLAPLSGFAHDERNYHDPETFDPLRFYKMRQTMTFNNNKSHHTSGSETAAVTTTTTATTNSNANKHQFTSISDNMNFGAGKAACPGRFFASNEIKMILAWFLVNFEVRLAEGQARPKSMVLMMTKTPDPNAQLLFRRRELN</sequence>
<dbReference type="CDD" id="cd11041">
    <property type="entry name" value="CYP503A1-like"/>
    <property type="match status" value="1"/>
</dbReference>
<dbReference type="InterPro" id="IPR036396">
    <property type="entry name" value="Cyt_P450_sf"/>
</dbReference>
<dbReference type="GO" id="GO:0004497">
    <property type="term" value="F:monooxygenase activity"/>
    <property type="evidence" value="ECO:0007669"/>
    <property type="project" value="UniProtKB-KW"/>
</dbReference>
<evidence type="ECO:0000313" key="10">
    <source>
        <dbReference type="EMBL" id="PSR97148.1"/>
    </source>
</evidence>
<reference evidence="10 11" key="1">
    <citation type="journal article" date="2018" name="Mycol. Prog.">
        <title>Coniella lustricola, a new species from submerged detritus.</title>
        <authorList>
            <person name="Raudabaugh D.B."/>
            <person name="Iturriaga T."/>
            <person name="Carver A."/>
            <person name="Mondo S."/>
            <person name="Pangilinan J."/>
            <person name="Lipzen A."/>
            <person name="He G."/>
            <person name="Amirebrahimi M."/>
            <person name="Grigoriev I.V."/>
            <person name="Miller A.N."/>
        </authorList>
    </citation>
    <scope>NUCLEOTIDE SEQUENCE [LARGE SCALE GENOMIC DNA]</scope>
    <source>
        <strain evidence="10 11">B22-T-1</strain>
    </source>
</reference>
<evidence type="ECO:0000256" key="2">
    <source>
        <dbReference type="ARBA" id="ARBA00004167"/>
    </source>
</evidence>
<dbReference type="InterPro" id="IPR001128">
    <property type="entry name" value="Cyt_P450"/>
</dbReference>
<keyword evidence="6 8" id="KW-0408">Iron</keyword>
<keyword evidence="9" id="KW-0812">Transmembrane</keyword>
<dbReference type="SUPFAM" id="SSF48264">
    <property type="entry name" value="Cytochrome P450"/>
    <property type="match status" value="1"/>
</dbReference>
<evidence type="ECO:0000256" key="3">
    <source>
        <dbReference type="ARBA" id="ARBA00010617"/>
    </source>
</evidence>
<dbReference type="InterPro" id="IPR002403">
    <property type="entry name" value="Cyt_P450_E_grp-IV"/>
</dbReference>
<dbReference type="InParanoid" id="A0A2T3AG27"/>
<dbReference type="Proteomes" id="UP000241462">
    <property type="component" value="Unassembled WGS sequence"/>
</dbReference>
<keyword evidence="5" id="KW-0560">Oxidoreductase</keyword>
<organism evidence="10 11">
    <name type="scientific">Coniella lustricola</name>
    <dbReference type="NCBI Taxonomy" id="2025994"/>
    <lineage>
        <taxon>Eukaryota</taxon>
        <taxon>Fungi</taxon>
        <taxon>Dikarya</taxon>
        <taxon>Ascomycota</taxon>
        <taxon>Pezizomycotina</taxon>
        <taxon>Sordariomycetes</taxon>
        <taxon>Sordariomycetidae</taxon>
        <taxon>Diaporthales</taxon>
        <taxon>Schizoparmaceae</taxon>
        <taxon>Coniella</taxon>
    </lineage>
</organism>
<feature type="transmembrane region" description="Helical" evidence="9">
    <location>
        <begin position="22"/>
        <end position="38"/>
    </location>
</feature>
<comment type="similarity">
    <text evidence="3">Belongs to the cytochrome P450 family.</text>
</comment>
<name>A0A2T3AG27_9PEZI</name>
<comment type="cofactor">
    <cofactor evidence="1 8">
        <name>heme</name>
        <dbReference type="ChEBI" id="CHEBI:30413"/>
    </cofactor>
</comment>
<proteinExistence type="inferred from homology"/>
<evidence type="ECO:0000313" key="11">
    <source>
        <dbReference type="Proteomes" id="UP000241462"/>
    </source>
</evidence>
<dbReference type="PANTHER" id="PTHR46206">
    <property type="entry name" value="CYTOCHROME P450"/>
    <property type="match status" value="1"/>
</dbReference>
<protein>
    <submittedName>
        <fullName evidence="10">Cytochrome P450</fullName>
    </submittedName>
</protein>
<evidence type="ECO:0000256" key="5">
    <source>
        <dbReference type="ARBA" id="ARBA00023002"/>
    </source>
</evidence>
<keyword evidence="4 8" id="KW-0479">Metal-binding</keyword>
<dbReference type="PANTHER" id="PTHR46206:SF6">
    <property type="entry name" value="CYTOCHROME P450 MONOOXYGENASE AN1598-RELATED"/>
    <property type="match status" value="1"/>
</dbReference>
<keyword evidence="7" id="KW-0503">Monooxygenase</keyword>
<feature type="binding site" description="axial binding residue" evidence="8">
    <location>
        <position position="498"/>
    </location>
    <ligand>
        <name>heme</name>
        <dbReference type="ChEBI" id="CHEBI:30413"/>
    </ligand>
    <ligandPart>
        <name>Fe</name>
        <dbReference type="ChEBI" id="CHEBI:18248"/>
    </ligandPart>
</feature>
<evidence type="ECO:0000256" key="6">
    <source>
        <dbReference type="ARBA" id="ARBA00023004"/>
    </source>
</evidence>
<dbReference type="GO" id="GO:0020037">
    <property type="term" value="F:heme binding"/>
    <property type="evidence" value="ECO:0007669"/>
    <property type="project" value="InterPro"/>
</dbReference>
<keyword evidence="9" id="KW-0472">Membrane</keyword>
<dbReference type="EMBL" id="KZ678394">
    <property type="protein sequence ID" value="PSR97148.1"/>
    <property type="molecule type" value="Genomic_DNA"/>
</dbReference>
<dbReference type="Gene3D" id="1.10.630.10">
    <property type="entry name" value="Cytochrome P450"/>
    <property type="match status" value="1"/>
</dbReference>
<dbReference type="GO" id="GO:0005506">
    <property type="term" value="F:iron ion binding"/>
    <property type="evidence" value="ECO:0007669"/>
    <property type="project" value="InterPro"/>
</dbReference>
<dbReference type="OrthoDB" id="1844152at2759"/>
<dbReference type="PRINTS" id="PR00465">
    <property type="entry name" value="EP450IV"/>
</dbReference>
<evidence type="ECO:0000256" key="9">
    <source>
        <dbReference type="SAM" id="Phobius"/>
    </source>
</evidence>
<accession>A0A2T3AG27</accession>